<dbReference type="AlphaFoldDB" id="A0A0C2D7Z9"/>
<dbReference type="GO" id="GO:0005768">
    <property type="term" value="C:endosome"/>
    <property type="evidence" value="ECO:0007669"/>
    <property type="project" value="TreeGrafter"/>
</dbReference>
<protein>
    <submittedName>
        <fullName evidence="1">Uncharacterized protein</fullName>
    </submittedName>
</protein>
<name>A0A0C2D7Z9_9BILA</name>
<sequence>MERQQFFESVVLDIVPRLKASMVAEDWEDVVIRANVEFTRLMHLITVLDRYPLVSESRPLLYELTYLMQCGALATWPLCVVDVDRATVCMSAPYSRHRILKQRADAQRVEIVLEGSIKSKPVTL</sequence>
<dbReference type="PROSITE" id="PS51835">
    <property type="entry name" value="DENN_C9ORF72"/>
    <property type="match status" value="1"/>
</dbReference>
<keyword evidence="2" id="KW-1185">Reference proteome</keyword>
<dbReference type="PANTHER" id="PTHR31855:SF2">
    <property type="entry name" value="GUANINE NUCLEOTIDE EXCHANGE FACTOR C9ORF72"/>
    <property type="match status" value="1"/>
</dbReference>
<dbReference type="GO" id="GO:0005776">
    <property type="term" value="C:autophagosome"/>
    <property type="evidence" value="ECO:0007669"/>
    <property type="project" value="TreeGrafter"/>
</dbReference>
<dbReference type="EMBL" id="KN727383">
    <property type="protein sequence ID" value="KIH65818.1"/>
    <property type="molecule type" value="Genomic_DNA"/>
</dbReference>
<dbReference type="GO" id="GO:0005085">
    <property type="term" value="F:guanyl-nucleotide exchange factor activity"/>
    <property type="evidence" value="ECO:0007669"/>
    <property type="project" value="InterPro"/>
</dbReference>
<dbReference type="OrthoDB" id="10252077at2759"/>
<dbReference type="PANTHER" id="PTHR31855">
    <property type="entry name" value="GUANINE NUCLEOTIDE EXCHANGE C9ORF72"/>
    <property type="match status" value="1"/>
</dbReference>
<dbReference type="GO" id="GO:0006914">
    <property type="term" value="P:autophagy"/>
    <property type="evidence" value="ECO:0007669"/>
    <property type="project" value="TreeGrafter"/>
</dbReference>
<organism evidence="1 2">
    <name type="scientific">Ancylostoma duodenale</name>
    <dbReference type="NCBI Taxonomy" id="51022"/>
    <lineage>
        <taxon>Eukaryota</taxon>
        <taxon>Metazoa</taxon>
        <taxon>Ecdysozoa</taxon>
        <taxon>Nematoda</taxon>
        <taxon>Chromadorea</taxon>
        <taxon>Rhabditida</taxon>
        <taxon>Rhabditina</taxon>
        <taxon>Rhabditomorpha</taxon>
        <taxon>Strongyloidea</taxon>
        <taxon>Ancylostomatidae</taxon>
        <taxon>Ancylostomatinae</taxon>
        <taxon>Ancylostoma</taxon>
    </lineage>
</organism>
<dbReference type="Proteomes" id="UP000054047">
    <property type="component" value="Unassembled WGS sequence"/>
</dbReference>
<evidence type="ECO:0000313" key="1">
    <source>
        <dbReference type="EMBL" id="KIH65818.1"/>
    </source>
</evidence>
<dbReference type="GO" id="GO:0006897">
    <property type="term" value="P:endocytosis"/>
    <property type="evidence" value="ECO:0007669"/>
    <property type="project" value="TreeGrafter"/>
</dbReference>
<reference evidence="1 2" key="1">
    <citation type="submission" date="2013-12" db="EMBL/GenBank/DDBJ databases">
        <title>Draft genome of the parsitic nematode Ancylostoma duodenale.</title>
        <authorList>
            <person name="Mitreva M."/>
        </authorList>
    </citation>
    <scope>NUCLEOTIDE SEQUENCE [LARGE SCALE GENOMIC DNA]</scope>
    <source>
        <strain evidence="1 2">Zhejiang</strain>
    </source>
</reference>
<evidence type="ECO:0000313" key="2">
    <source>
        <dbReference type="Proteomes" id="UP000054047"/>
    </source>
</evidence>
<proteinExistence type="predicted"/>
<dbReference type="InterPro" id="IPR027819">
    <property type="entry name" value="C9orf72"/>
</dbReference>
<gene>
    <name evidence="1" type="ORF">ANCDUO_03860</name>
</gene>
<accession>A0A0C2D7Z9</accession>